<dbReference type="InterPro" id="IPR036691">
    <property type="entry name" value="Endo/exonu/phosph_ase_sf"/>
</dbReference>
<keyword evidence="3" id="KW-1185">Reference proteome</keyword>
<feature type="compositionally biased region" description="Basic residues" evidence="1">
    <location>
        <begin position="352"/>
        <end position="361"/>
    </location>
</feature>
<accession>G5A998</accession>
<organism evidence="2 3">
    <name type="scientific">Phytophthora sojae (strain P6497)</name>
    <name type="common">Soybean stem and root rot agent</name>
    <name type="synonym">Phytophthora megasperma f. sp. glycines</name>
    <dbReference type="NCBI Taxonomy" id="1094619"/>
    <lineage>
        <taxon>Eukaryota</taxon>
        <taxon>Sar</taxon>
        <taxon>Stramenopiles</taxon>
        <taxon>Oomycota</taxon>
        <taxon>Peronosporomycetes</taxon>
        <taxon>Peronosporales</taxon>
        <taxon>Peronosporaceae</taxon>
        <taxon>Phytophthora</taxon>
    </lineage>
</organism>
<protein>
    <submittedName>
        <fullName evidence="2">Uncharacterized protein</fullName>
    </submittedName>
</protein>
<dbReference type="AlphaFoldDB" id="G5A998"/>
<feature type="region of interest" description="Disordered" evidence="1">
    <location>
        <begin position="347"/>
        <end position="385"/>
    </location>
</feature>
<dbReference type="Gene3D" id="3.60.10.10">
    <property type="entry name" value="Endonuclease/exonuclease/phosphatase"/>
    <property type="match status" value="1"/>
</dbReference>
<dbReference type="KEGG" id="psoj:PHYSODRAFT_362159"/>
<evidence type="ECO:0000313" key="2">
    <source>
        <dbReference type="EMBL" id="EGZ08474.1"/>
    </source>
</evidence>
<evidence type="ECO:0000256" key="1">
    <source>
        <dbReference type="SAM" id="MobiDB-lite"/>
    </source>
</evidence>
<dbReference type="PANTHER" id="PTHR11371:SF31">
    <property type="entry name" value="EXTRACELLULAR NUCLEASE"/>
    <property type="match status" value="1"/>
</dbReference>
<dbReference type="SUPFAM" id="SSF56219">
    <property type="entry name" value="DNase I-like"/>
    <property type="match status" value="1"/>
</dbReference>
<dbReference type="Proteomes" id="UP000002640">
    <property type="component" value="Unassembled WGS sequence"/>
</dbReference>
<feature type="region of interest" description="Disordered" evidence="1">
    <location>
        <begin position="1"/>
        <end position="22"/>
    </location>
</feature>
<reference evidence="2 3" key="1">
    <citation type="journal article" date="2006" name="Science">
        <title>Phytophthora genome sequences uncover evolutionary origins and mechanisms of pathogenesis.</title>
        <authorList>
            <person name="Tyler B.M."/>
            <person name="Tripathy S."/>
            <person name="Zhang X."/>
            <person name="Dehal P."/>
            <person name="Jiang R.H."/>
            <person name="Aerts A."/>
            <person name="Arredondo F.D."/>
            <person name="Baxter L."/>
            <person name="Bensasson D."/>
            <person name="Beynon J.L."/>
            <person name="Chapman J."/>
            <person name="Damasceno C.M."/>
            <person name="Dorrance A.E."/>
            <person name="Dou D."/>
            <person name="Dickerman A.W."/>
            <person name="Dubchak I.L."/>
            <person name="Garbelotto M."/>
            <person name="Gijzen M."/>
            <person name="Gordon S.G."/>
            <person name="Govers F."/>
            <person name="Grunwald N.J."/>
            <person name="Huang W."/>
            <person name="Ivors K.L."/>
            <person name="Jones R.W."/>
            <person name="Kamoun S."/>
            <person name="Krampis K."/>
            <person name="Lamour K.H."/>
            <person name="Lee M.K."/>
            <person name="McDonald W.H."/>
            <person name="Medina M."/>
            <person name="Meijer H.J."/>
            <person name="Nordberg E.K."/>
            <person name="Maclean D.J."/>
            <person name="Ospina-Giraldo M.D."/>
            <person name="Morris P.F."/>
            <person name="Phuntumart V."/>
            <person name="Putnam N.H."/>
            <person name="Rash S."/>
            <person name="Rose J.K."/>
            <person name="Sakihama Y."/>
            <person name="Salamov A.A."/>
            <person name="Savidor A."/>
            <person name="Scheuring C.F."/>
            <person name="Smith B.M."/>
            <person name="Sobral B.W."/>
            <person name="Terry A."/>
            <person name="Torto-Alalibo T.A."/>
            <person name="Win J."/>
            <person name="Xu Z."/>
            <person name="Zhang H."/>
            <person name="Grigoriev I.V."/>
            <person name="Rokhsar D.S."/>
            <person name="Boore J.L."/>
        </authorList>
    </citation>
    <scope>NUCLEOTIDE SEQUENCE [LARGE SCALE GENOMIC DNA]</scope>
    <source>
        <strain evidence="2 3">P6497</strain>
    </source>
</reference>
<gene>
    <name evidence="2" type="ORF">PHYSODRAFT_362159</name>
</gene>
<evidence type="ECO:0000313" key="3">
    <source>
        <dbReference type="Proteomes" id="UP000002640"/>
    </source>
</evidence>
<dbReference type="PANTHER" id="PTHR11371">
    <property type="entry name" value="DEOXYRIBONUCLEASE"/>
    <property type="match status" value="1"/>
</dbReference>
<proteinExistence type="predicted"/>
<name>G5A998_PHYSP</name>
<dbReference type="GeneID" id="20650226"/>
<dbReference type="STRING" id="1094619.G5A998"/>
<dbReference type="InParanoid" id="G5A998"/>
<dbReference type="EMBL" id="JH159161">
    <property type="protein sequence ID" value="EGZ08474.1"/>
    <property type="molecule type" value="Genomic_DNA"/>
</dbReference>
<dbReference type="RefSeq" id="XP_009536646.1">
    <property type="nucleotide sequence ID" value="XM_009538351.1"/>
</dbReference>
<sequence length="385" mass="43996">MENSKERCPRQAVFNPSRLSGSGSVREIIPSQPDARSDAVLVASWNVKSFSWKRCKNLEFLKRVAEVISEFDLIALQEVRDPEVLWLMKQVLREYTGKIWESQCSEPLEKHTDEEKAENAERSVDKKKKFNYTEYLAFIYRTDVVELASRQREFKIDPIQIVRQPYTRTFEIPDLDLTITLVNVHLVPERSGSKAEAEAIGSTLNGLAGQVKMGAKYGVLGDFNLSTTQTAGAFSKSGEMVNLIGQSTMVCGDSENDNIWLDRKKFQNRATNGKPWTTFFIDSGVLYIDEKYDVPHTPVETRRRTQIASELSDHCPIWAAFRMQSWAAEDKDYSKIDPLLRKWPDEEDKCSRVKTRNKQKKANASGKADTKEEDNEEVFDSQVVT</sequence>
<dbReference type="SMR" id="G5A998"/>